<keyword evidence="2" id="KW-0732">Signal</keyword>
<evidence type="ECO:0000313" key="3">
    <source>
        <dbReference type="EMBL" id="OXV10860.1"/>
    </source>
</evidence>
<dbReference type="GO" id="GO:0042578">
    <property type="term" value="F:phosphoric ester hydrolase activity"/>
    <property type="evidence" value="ECO:0007669"/>
    <property type="project" value="UniProtKB-ARBA"/>
</dbReference>
<keyword evidence="1" id="KW-0378">Hydrolase</keyword>
<dbReference type="Pfam" id="PF04185">
    <property type="entry name" value="Phosphoesterase"/>
    <property type="match status" value="1"/>
</dbReference>
<evidence type="ECO:0000313" key="4">
    <source>
        <dbReference type="Proteomes" id="UP000243515"/>
    </source>
</evidence>
<name>A0A232M368_9EURO</name>
<dbReference type="InterPro" id="IPR017850">
    <property type="entry name" value="Alkaline_phosphatase_core_sf"/>
</dbReference>
<dbReference type="PANTHER" id="PTHR31956:SF1">
    <property type="entry name" value="NON-SPECIFIC PHOSPHOLIPASE C1"/>
    <property type="match status" value="1"/>
</dbReference>
<dbReference type="AlphaFoldDB" id="A0A232M368"/>
<dbReference type="PANTHER" id="PTHR31956">
    <property type="entry name" value="NON-SPECIFIC PHOSPHOLIPASE C4-RELATED"/>
    <property type="match status" value="1"/>
</dbReference>
<feature type="chain" id="PRO_5013325613" description="Phospholipase C" evidence="2">
    <location>
        <begin position="20"/>
        <end position="666"/>
    </location>
</feature>
<comment type="caution">
    <text evidence="3">The sequence shown here is derived from an EMBL/GenBank/DDBJ whole genome shotgun (WGS) entry which is preliminary data.</text>
</comment>
<evidence type="ECO:0000256" key="2">
    <source>
        <dbReference type="SAM" id="SignalP"/>
    </source>
</evidence>
<dbReference type="EMBL" id="NPHW01002726">
    <property type="protein sequence ID" value="OXV10860.1"/>
    <property type="molecule type" value="Genomic_DNA"/>
</dbReference>
<accession>A0A232M368</accession>
<gene>
    <name evidence="3" type="ORF">Egran_01378</name>
</gene>
<dbReference type="OrthoDB" id="5135119at2759"/>
<protein>
    <recommendedName>
        <fullName evidence="5">Phospholipase C</fullName>
    </recommendedName>
</protein>
<dbReference type="Proteomes" id="UP000243515">
    <property type="component" value="Unassembled WGS sequence"/>
</dbReference>
<reference evidence="3 4" key="1">
    <citation type="journal article" date="2015" name="Environ. Microbiol.">
        <title>Metagenome sequence of Elaphomyces granulatus from sporocarp tissue reveals Ascomycota ectomycorrhizal fingerprints of genome expansion and a Proteobacteria-rich microbiome.</title>
        <authorList>
            <person name="Quandt C.A."/>
            <person name="Kohler A."/>
            <person name="Hesse C.N."/>
            <person name="Sharpton T.J."/>
            <person name="Martin F."/>
            <person name="Spatafora J.W."/>
        </authorList>
    </citation>
    <scope>NUCLEOTIDE SEQUENCE [LARGE SCALE GENOMIC DNA]</scope>
    <source>
        <strain evidence="3 4">OSC145934</strain>
    </source>
</reference>
<sequence>MGRLIVPFLGLFMYQMVIATGSLKDIEHVIIFMQENRSWNSYFGTMAGVRGFNDPNAQINPHGLSVWQQQVDTAMSNAAETLLPWYLGYLGGDWPKAIQCIVAGDNGYQDNHAAINEGLNNYWARNNTPWSWGYLKRSDIPVQFAIAEGWTSGDMYQESQVTSTNPNRVTLVSGSVNAPGSPQSPEQGGVYLDNNETPGCEKPHVGCYPLKWKTVYEFYEDAGVSWQVYQDVDNFDDNPLAWFEQFQKAPEDSPLAQKGMSYVGLEAFYESAANGTLPQVSFIVGPMELSEHPPYMPSDGGWLQQQIVDAVVRSPKYSSTVLMISYDETGGFGDHVTPFHSPEGTPGEWIEDPLDLFGQVYVGPGTSNLPCKYELDFLTIIASEWEFLGVRVPFYIVSPWTRGNRVFTERADHNSQILFVEEWLTAKGYKGVVTDQMVQWRRDHMSNLVNAFDFDHPDYGVPILPEVAKPHTNSDGLWDGTALCEAQFSATRPPVPYGQQDDTTKALSFEDGFKECVGHLTEGRYLVFEISGFALTNPSPDPFGQGWMTVGPASEDHSNKNQRWVIHYCQGEESGIFKISSALDGRWLGIQGRLLRVDDEANAADVRVTFLGNGKGYRLEYMESSSPVMGIDFLGALNPKINDADQHIQGVNSQLSFKTWSVSYHD</sequence>
<organism evidence="3 4">
    <name type="scientific">Elaphomyces granulatus</name>
    <dbReference type="NCBI Taxonomy" id="519963"/>
    <lineage>
        <taxon>Eukaryota</taxon>
        <taxon>Fungi</taxon>
        <taxon>Dikarya</taxon>
        <taxon>Ascomycota</taxon>
        <taxon>Pezizomycotina</taxon>
        <taxon>Eurotiomycetes</taxon>
        <taxon>Eurotiomycetidae</taxon>
        <taxon>Eurotiales</taxon>
        <taxon>Elaphomycetaceae</taxon>
        <taxon>Elaphomyces</taxon>
    </lineage>
</organism>
<feature type="signal peptide" evidence="2">
    <location>
        <begin position="1"/>
        <end position="19"/>
    </location>
</feature>
<dbReference type="CDD" id="cd16014">
    <property type="entry name" value="PLC"/>
    <property type="match status" value="1"/>
</dbReference>
<dbReference type="Gene3D" id="3.40.720.10">
    <property type="entry name" value="Alkaline Phosphatase, subunit A"/>
    <property type="match status" value="2"/>
</dbReference>
<evidence type="ECO:0008006" key="5">
    <source>
        <dbReference type="Google" id="ProtNLM"/>
    </source>
</evidence>
<proteinExistence type="predicted"/>
<keyword evidence="4" id="KW-1185">Reference proteome</keyword>
<dbReference type="InterPro" id="IPR007312">
    <property type="entry name" value="Phosphoesterase"/>
</dbReference>
<evidence type="ECO:0000256" key="1">
    <source>
        <dbReference type="ARBA" id="ARBA00022801"/>
    </source>
</evidence>